<gene>
    <name evidence="2" type="ORF">EEDITHA_LOCUS17662</name>
</gene>
<evidence type="ECO:0000313" key="3">
    <source>
        <dbReference type="Proteomes" id="UP001153954"/>
    </source>
</evidence>
<feature type="region of interest" description="Disordered" evidence="1">
    <location>
        <begin position="1"/>
        <end position="23"/>
    </location>
</feature>
<dbReference type="Proteomes" id="UP001153954">
    <property type="component" value="Unassembled WGS sequence"/>
</dbReference>
<feature type="compositionally biased region" description="Polar residues" evidence="1">
    <location>
        <begin position="8"/>
        <end position="23"/>
    </location>
</feature>
<organism evidence="2 3">
    <name type="scientific">Euphydryas editha</name>
    <name type="common">Edith's checkerspot</name>
    <dbReference type="NCBI Taxonomy" id="104508"/>
    <lineage>
        <taxon>Eukaryota</taxon>
        <taxon>Metazoa</taxon>
        <taxon>Ecdysozoa</taxon>
        <taxon>Arthropoda</taxon>
        <taxon>Hexapoda</taxon>
        <taxon>Insecta</taxon>
        <taxon>Pterygota</taxon>
        <taxon>Neoptera</taxon>
        <taxon>Endopterygota</taxon>
        <taxon>Lepidoptera</taxon>
        <taxon>Glossata</taxon>
        <taxon>Ditrysia</taxon>
        <taxon>Papilionoidea</taxon>
        <taxon>Nymphalidae</taxon>
        <taxon>Nymphalinae</taxon>
        <taxon>Euphydryas</taxon>
    </lineage>
</organism>
<sequence>MQDELEMTLNSLNTSGPTQSPSCKNTLEVLIRKEMNYFESTGTKGTDLQFVYNVLMAMTPTSVEAEGAFSAVSLQSQEPFSRRHH</sequence>
<keyword evidence="3" id="KW-1185">Reference proteome</keyword>
<dbReference type="EMBL" id="CAKOGL010000026">
    <property type="protein sequence ID" value="CAH2103111.1"/>
    <property type="molecule type" value="Genomic_DNA"/>
</dbReference>
<name>A0AAU9UU96_EUPED</name>
<evidence type="ECO:0000313" key="2">
    <source>
        <dbReference type="EMBL" id="CAH2103111.1"/>
    </source>
</evidence>
<protein>
    <recommendedName>
        <fullName evidence="4">HAT C-terminal dimerisation domain-containing protein</fullName>
    </recommendedName>
</protein>
<dbReference type="AlphaFoldDB" id="A0AAU9UU96"/>
<evidence type="ECO:0008006" key="4">
    <source>
        <dbReference type="Google" id="ProtNLM"/>
    </source>
</evidence>
<accession>A0AAU9UU96</accession>
<evidence type="ECO:0000256" key="1">
    <source>
        <dbReference type="SAM" id="MobiDB-lite"/>
    </source>
</evidence>
<proteinExistence type="predicted"/>
<comment type="caution">
    <text evidence="2">The sequence shown here is derived from an EMBL/GenBank/DDBJ whole genome shotgun (WGS) entry which is preliminary data.</text>
</comment>
<reference evidence="2" key="1">
    <citation type="submission" date="2022-03" db="EMBL/GenBank/DDBJ databases">
        <authorList>
            <person name="Tunstrom K."/>
        </authorList>
    </citation>
    <scope>NUCLEOTIDE SEQUENCE</scope>
</reference>